<accession>A0A914RSV7</accession>
<dbReference type="InterPro" id="IPR011249">
    <property type="entry name" value="Metalloenz_LuxS/M16"/>
</dbReference>
<name>A0A914RSV7_PAREQ</name>
<dbReference type="PANTHER" id="PTHR43690:SF18">
    <property type="entry name" value="INSULIN-DEGRADING ENZYME-RELATED"/>
    <property type="match status" value="1"/>
</dbReference>
<dbReference type="GO" id="GO:0046872">
    <property type="term" value="F:metal ion binding"/>
    <property type="evidence" value="ECO:0007669"/>
    <property type="project" value="UniProtKB-KW"/>
</dbReference>
<evidence type="ECO:0000313" key="3">
    <source>
        <dbReference type="Proteomes" id="UP000887564"/>
    </source>
</evidence>
<evidence type="ECO:0000256" key="1">
    <source>
        <dbReference type="ARBA" id="ARBA00022723"/>
    </source>
</evidence>
<dbReference type="PANTHER" id="PTHR43690">
    <property type="entry name" value="NARDILYSIN"/>
    <property type="match status" value="1"/>
</dbReference>
<dbReference type="SUPFAM" id="SSF63411">
    <property type="entry name" value="LuxS/MPP-like metallohydrolase"/>
    <property type="match status" value="1"/>
</dbReference>
<reference evidence="4" key="1">
    <citation type="submission" date="2022-11" db="UniProtKB">
        <authorList>
            <consortium name="WormBaseParasite"/>
        </authorList>
    </citation>
    <scope>IDENTIFICATION</scope>
</reference>
<dbReference type="WBParaSite" id="PEQ_0000791801-mRNA-1">
    <property type="protein sequence ID" value="PEQ_0000791801-mRNA-1"/>
    <property type="gene ID" value="PEQ_0000791801"/>
</dbReference>
<proteinExistence type="predicted"/>
<dbReference type="Pfam" id="PF16187">
    <property type="entry name" value="Peptidase_M16_M"/>
    <property type="match status" value="1"/>
</dbReference>
<dbReference type="InterPro" id="IPR032632">
    <property type="entry name" value="Peptidase_M16_M"/>
</dbReference>
<feature type="domain" description="Peptidase M16 middle/third" evidence="2">
    <location>
        <begin position="95"/>
        <end position="217"/>
    </location>
</feature>
<evidence type="ECO:0000259" key="2">
    <source>
        <dbReference type="Pfam" id="PF16187"/>
    </source>
</evidence>
<dbReference type="Gene3D" id="3.30.830.10">
    <property type="entry name" value="Metalloenzyme, LuxS/M16 peptidase-like"/>
    <property type="match status" value="1"/>
</dbReference>
<dbReference type="Proteomes" id="UP000887564">
    <property type="component" value="Unplaced"/>
</dbReference>
<dbReference type="AlphaFoldDB" id="A0A914RSV7"/>
<organism evidence="3 4">
    <name type="scientific">Parascaris equorum</name>
    <name type="common">Equine roundworm</name>
    <dbReference type="NCBI Taxonomy" id="6256"/>
    <lineage>
        <taxon>Eukaryota</taxon>
        <taxon>Metazoa</taxon>
        <taxon>Ecdysozoa</taxon>
        <taxon>Nematoda</taxon>
        <taxon>Chromadorea</taxon>
        <taxon>Rhabditida</taxon>
        <taxon>Spirurina</taxon>
        <taxon>Ascaridomorpha</taxon>
        <taxon>Ascaridoidea</taxon>
        <taxon>Ascarididae</taxon>
        <taxon>Parascaris</taxon>
    </lineage>
</organism>
<keyword evidence="3" id="KW-1185">Reference proteome</keyword>
<dbReference type="InterPro" id="IPR050626">
    <property type="entry name" value="Peptidase_M16"/>
</dbReference>
<evidence type="ECO:0000313" key="4">
    <source>
        <dbReference type="WBParaSite" id="PEQ_0000791801-mRNA-1"/>
    </source>
</evidence>
<protein>
    <submittedName>
        <fullName evidence="4">Peptidase M16 middle/third domain-containing protein</fullName>
    </submittedName>
</protein>
<keyword evidence="1" id="KW-0479">Metal-binding</keyword>
<sequence length="252" mass="29552">MEIIRYDICCGSLVVDSEGGCTLIGFDDCRQNFSASYWSRRNWVIACGTQKTSLEGFAHVDDIIILLFNYIGMLKRSGSLRRWWDEMAQIYKLLFTYKDKEQPIYYAPYLSQRMLEYPMEDVLYAHRRCDLYDEGLIAKDSRVSSINRTIHSIIGEEISCHPCFDREKWYETEYKRYHFTKEFIASCERAMTERNEDLALPPPNEYIPTDFTLKIPEPSSPVSYRTAADFAYMDLMVECFKVLAIASLHFIL</sequence>